<keyword evidence="2" id="KW-0560">Oxidoreductase</keyword>
<keyword evidence="2" id="KW-0503">Monooxygenase</keyword>
<dbReference type="SUPFAM" id="SSF48264">
    <property type="entry name" value="Cytochrome P450"/>
    <property type="match status" value="1"/>
</dbReference>
<dbReference type="PANTHER" id="PTHR46696:SF6">
    <property type="entry name" value="P450, PUTATIVE (EUROFUNG)-RELATED"/>
    <property type="match status" value="1"/>
</dbReference>
<keyword evidence="2" id="KW-0349">Heme</keyword>
<evidence type="ECO:0000313" key="3">
    <source>
        <dbReference type="EMBL" id="SHH04387.1"/>
    </source>
</evidence>
<dbReference type="PANTHER" id="PTHR46696">
    <property type="entry name" value="P450, PUTATIVE (EUROFUNG)-RELATED"/>
    <property type="match status" value="1"/>
</dbReference>
<keyword evidence="4" id="KW-1185">Reference proteome</keyword>
<dbReference type="Proteomes" id="UP000186132">
    <property type="component" value="Unassembled WGS sequence"/>
</dbReference>
<accession>A0A1M5PR93</accession>
<dbReference type="GO" id="GO:0004497">
    <property type="term" value="F:monooxygenase activity"/>
    <property type="evidence" value="ECO:0007669"/>
    <property type="project" value="UniProtKB-KW"/>
</dbReference>
<dbReference type="InterPro" id="IPR002397">
    <property type="entry name" value="Cyt_P450_B"/>
</dbReference>
<dbReference type="GO" id="GO:0020037">
    <property type="term" value="F:heme binding"/>
    <property type="evidence" value="ECO:0007669"/>
    <property type="project" value="InterPro"/>
</dbReference>
<dbReference type="RefSeq" id="WP_073391377.1">
    <property type="nucleotide sequence ID" value="NZ_FQVU01000004.1"/>
</dbReference>
<dbReference type="AlphaFoldDB" id="A0A1M5PR93"/>
<dbReference type="PROSITE" id="PS00086">
    <property type="entry name" value="CYTOCHROME_P450"/>
    <property type="match status" value="1"/>
</dbReference>
<dbReference type="Gene3D" id="1.10.630.10">
    <property type="entry name" value="Cytochrome P450"/>
    <property type="match status" value="1"/>
</dbReference>
<dbReference type="EMBL" id="FQVU01000004">
    <property type="protein sequence ID" value="SHH04387.1"/>
    <property type="molecule type" value="Genomic_DNA"/>
</dbReference>
<gene>
    <name evidence="3" type="ORF">SAMN05443575_3172</name>
</gene>
<keyword evidence="2" id="KW-0479">Metal-binding</keyword>
<evidence type="ECO:0000256" key="1">
    <source>
        <dbReference type="ARBA" id="ARBA00010617"/>
    </source>
</evidence>
<dbReference type="GO" id="GO:0016705">
    <property type="term" value="F:oxidoreductase activity, acting on paired donors, with incorporation or reduction of molecular oxygen"/>
    <property type="evidence" value="ECO:0007669"/>
    <property type="project" value="InterPro"/>
</dbReference>
<dbReference type="PRINTS" id="PR00359">
    <property type="entry name" value="BP450"/>
</dbReference>
<dbReference type="STRING" id="1206085.SAMN05443575_3172"/>
<dbReference type="InterPro" id="IPR001128">
    <property type="entry name" value="Cyt_P450"/>
</dbReference>
<name>A0A1M5PR93_9ACTN</name>
<reference evidence="3 4" key="1">
    <citation type="submission" date="2016-11" db="EMBL/GenBank/DDBJ databases">
        <authorList>
            <person name="Jaros S."/>
            <person name="Januszkiewicz K."/>
            <person name="Wedrychowicz H."/>
        </authorList>
    </citation>
    <scope>NUCLEOTIDE SEQUENCE [LARGE SCALE GENOMIC DNA]</scope>
    <source>
        <strain evidence="3 4">DSM 45627</strain>
    </source>
</reference>
<evidence type="ECO:0000313" key="4">
    <source>
        <dbReference type="Proteomes" id="UP000186132"/>
    </source>
</evidence>
<comment type="similarity">
    <text evidence="1 2">Belongs to the cytochrome P450 family.</text>
</comment>
<protein>
    <submittedName>
        <fullName evidence="3">Cytochrome P450</fullName>
    </submittedName>
</protein>
<organism evidence="3 4">
    <name type="scientific">Jatrophihabitans endophyticus</name>
    <dbReference type="NCBI Taxonomy" id="1206085"/>
    <lineage>
        <taxon>Bacteria</taxon>
        <taxon>Bacillati</taxon>
        <taxon>Actinomycetota</taxon>
        <taxon>Actinomycetes</taxon>
        <taxon>Jatrophihabitantales</taxon>
        <taxon>Jatrophihabitantaceae</taxon>
        <taxon>Jatrophihabitans</taxon>
    </lineage>
</organism>
<evidence type="ECO:0000256" key="2">
    <source>
        <dbReference type="RuleBase" id="RU000461"/>
    </source>
</evidence>
<dbReference type="Pfam" id="PF00067">
    <property type="entry name" value="p450"/>
    <property type="match status" value="1"/>
</dbReference>
<dbReference type="OrthoDB" id="3599725at2"/>
<dbReference type="InterPro" id="IPR017972">
    <property type="entry name" value="Cyt_P450_CS"/>
</dbReference>
<dbReference type="InterPro" id="IPR036396">
    <property type="entry name" value="Cyt_P450_sf"/>
</dbReference>
<sequence length="415" mass="46868">MTDISDPDTAPVDLERLRREHERQYEVYHRVSIQEHLDDMADRREKCPISFSPDGGFWVLSRYDDMSTVLRKNNRGVVSFPNIPDGKPAFGQKKTIPIELDGSVHSQYRKILDPLFSPARVKELEPRIREVARDLIAGFAARGECDFVEEFAMPFPGSIFLALMGWPIEDTARMNAWVNTMLHGVEGGTEEETLAARGQAAGEIRAYMNEIIAARRAEPQDDITTILLRAEIDGAPIPDDDLYDLFVLIMLAGLDTVQSVLAQSMSYFARHQDTWDSMFADPARMGDAVEELVRWCSPAGPSRTITSDTLAVGELTLPEGERLYCPLSAGNRDPKYFPEPDEVRFDRDAKPHLSFGLGTHRCVGLHLARTELRIAFEELRELMPRFDLTAGREPHEHVGLTWGVDNVWLTFPPRS</sequence>
<keyword evidence="2" id="KW-0408">Iron</keyword>
<dbReference type="GO" id="GO:0005506">
    <property type="term" value="F:iron ion binding"/>
    <property type="evidence" value="ECO:0007669"/>
    <property type="project" value="InterPro"/>
</dbReference>
<proteinExistence type="inferred from homology"/>